<feature type="compositionally biased region" description="Basic and acidic residues" evidence="1">
    <location>
        <begin position="210"/>
        <end position="227"/>
    </location>
</feature>
<sequence length="227" mass="26389">MTLIILSNDGENNGPLILMFQVINLLNAEGDKIDSEVRIAKMCKENGLFHYRHRVYFNASNWLLVKRCFMDAISLDMTKKGSNGQNDIIKELNSLVLKHFTLVTSLLWANEPLFNERLWLKFIQFIIRNMKMGFLEQALNSENKRMNRLSIRNIKPNNYERSINDYDDHDGERPHSALMIYSLSLNINKHSVARSSSVDSIIRDSNNTESRQHNESRGESMNRTESH</sequence>
<gene>
    <name evidence="2" type="ORF">DME_LOCUS10021</name>
</gene>
<reference evidence="2 4" key="2">
    <citation type="submission" date="2018-11" db="EMBL/GenBank/DDBJ databases">
        <authorList>
            <consortium name="Pathogen Informatics"/>
        </authorList>
    </citation>
    <scope>NUCLEOTIDE SEQUENCE [LARGE SCALE GENOMIC DNA]</scope>
</reference>
<dbReference type="STRING" id="318479.A0A0N4UIL7"/>
<dbReference type="WBParaSite" id="DME_0000745201-mRNA-1">
    <property type="protein sequence ID" value="DME_0000745201-mRNA-1"/>
    <property type="gene ID" value="DME_0000745201"/>
</dbReference>
<dbReference type="InterPro" id="IPR012292">
    <property type="entry name" value="Globin/Proto"/>
</dbReference>
<dbReference type="Proteomes" id="UP000274756">
    <property type="component" value="Unassembled WGS sequence"/>
</dbReference>
<name>A0A0N4UIL7_DRAME</name>
<dbReference type="EMBL" id="UYYG01001199">
    <property type="protein sequence ID" value="VDN60048.1"/>
    <property type="molecule type" value="Genomic_DNA"/>
</dbReference>
<dbReference type="GO" id="GO:0019825">
    <property type="term" value="F:oxygen binding"/>
    <property type="evidence" value="ECO:0007669"/>
    <property type="project" value="InterPro"/>
</dbReference>
<dbReference type="AlphaFoldDB" id="A0A0N4UIL7"/>
<evidence type="ECO:0000313" key="2">
    <source>
        <dbReference type="EMBL" id="VDN60048.1"/>
    </source>
</evidence>
<accession>A0A0N4UIL7</accession>
<evidence type="ECO:0000313" key="5">
    <source>
        <dbReference type="WBParaSite" id="DME_0000745201-mRNA-1"/>
    </source>
</evidence>
<feature type="compositionally biased region" description="Low complexity" evidence="1">
    <location>
        <begin position="198"/>
        <end position="207"/>
    </location>
</feature>
<feature type="region of interest" description="Disordered" evidence="1">
    <location>
        <begin position="198"/>
        <end position="227"/>
    </location>
</feature>
<protein>
    <submittedName>
        <fullName evidence="5">DUF659 domain-containing protein</fullName>
    </submittedName>
</protein>
<proteinExistence type="predicted"/>
<evidence type="ECO:0000313" key="3">
    <source>
        <dbReference type="Proteomes" id="UP000038040"/>
    </source>
</evidence>
<reference evidence="5" key="1">
    <citation type="submission" date="2017-02" db="UniProtKB">
        <authorList>
            <consortium name="WormBaseParasite"/>
        </authorList>
    </citation>
    <scope>IDENTIFICATION</scope>
</reference>
<evidence type="ECO:0000313" key="4">
    <source>
        <dbReference type="Proteomes" id="UP000274756"/>
    </source>
</evidence>
<keyword evidence="4" id="KW-1185">Reference proteome</keyword>
<dbReference type="OrthoDB" id="5783368at2759"/>
<dbReference type="GO" id="GO:0020037">
    <property type="term" value="F:heme binding"/>
    <property type="evidence" value="ECO:0007669"/>
    <property type="project" value="InterPro"/>
</dbReference>
<dbReference type="Gene3D" id="1.10.490.10">
    <property type="entry name" value="Globins"/>
    <property type="match status" value="1"/>
</dbReference>
<evidence type="ECO:0000256" key="1">
    <source>
        <dbReference type="SAM" id="MobiDB-lite"/>
    </source>
</evidence>
<dbReference type="Proteomes" id="UP000038040">
    <property type="component" value="Unplaced"/>
</dbReference>
<organism evidence="3 5">
    <name type="scientific">Dracunculus medinensis</name>
    <name type="common">Guinea worm</name>
    <dbReference type="NCBI Taxonomy" id="318479"/>
    <lineage>
        <taxon>Eukaryota</taxon>
        <taxon>Metazoa</taxon>
        <taxon>Ecdysozoa</taxon>
        <taxon>Nematoda</taxon>
        <taxon>Chromadorea</taxon>
        <taxon>Rhabditida</taxon>
        <taxon>Spirurina</taxon>
        <taxon>Dracunculoidea</taxon>
        <taxon>Dracunculidae</taxon>
        <taxon>Dracunculus</taxon>
    </lineage>
</organism>